<gene>
    <name evidence="8" type="ORF">DFR24_3894</name>
</gene>
<keyword evidence="9" id="KW-1185">Reference proteome</keyword>
<dbReference type="InterPro" id="IPR002328">
    <property type="entry name" value="ADH_Zn_CS"/>
</dbReference>
<protein>
    <submittedName>
        <fullName evidence="8">Aryl-alcohol dehydrogenase/geraniol dehydrogenase (NAD+)</fullName>
    </submittedName>
</protein>
<comment type="cofactor">
    <cofactor evidence="5">
        <name>Zn(2+)</name>
        <dbReference type="ChEBI" id="CHEBI:29105"/>
    </cofactor>
</comment>
<accession>A0A4R7NZS1</accession>
<dbReference type="EMBL" id="SOBT01000010">
    <property type="protein sequence ID" value="TDU26863.1"/>
    <property type="molecule type" value="Genomic_DNA"/>
</dbReference>
<dbReference type="Gene3D" id="3.40.50.720">
    <property type="entry name" value="NAD(P)-binding Rossmann-like Domain"/>
    <property type="match status" value="1"/>
</dbReference>
<dbReference type="Gene3D" id="3.90.180.10">
    <property type="entry name" value="Medium-chain alcohol dehydrogenases, catalytic domain"/>
    <property type="match status" value="1"/>
</dbReference>
<dbReference type="InterPro" id="IPR013154">
    <property type="entry name" value="ADH-like_N"/>
</dbReference>
<dbReference type="PROSITE" id="PS00059">
    <property type="entry name" value="ADH_ZINC"/>
    <property type="match status" value="1"/>
</dbReference>
<evidence type="ECO:0000256" key="3">
    <source>
        <dbReference type="ARBA" id="ARBA00023002"/>
    </source>
</evidence>
<dbReference type="CDD" id="cd08278">
    <property type="entry name" value="benzyl_alcohol_DH"/>
    <property type="match status" value="1"/>
</dbReference>
<keyword evidence="1 5" id="KW-0479">Metal-binding</keyword>
<proteinExistence type="inferred from homology"/>
<dbReference type="GO" id="GO:0051903">
    <property type="term" value="F:S-(hydroxymethyl)glutathione dehydrogenase [NAD(P)+] activity"/>
    <property type="evidence" value="ECO:0007669"/>
    <property type="project" value="TreeGrafter"/>
</dbReference>
<dbReference type="PANTHER" id="PTHR43880:SF12">
    <property type="entry name" value="ALCOHOL DEHYDROGENASE CLASS-3"/>
    <property type="match status" value="1"/>
</dbReference>
<keyword evidence="2 5" id="KW-0862">Zinc</keyword>
<evidence type="ECO:0000259" key="6">
    <source>
        <dbReference type="Pfam" id="PF00107"/>
    </source>
</evidence>
<feature type="domain" description="Alcohol dehydrogenase-like C-terminal" evidence="6">
    <location>
        <begin position="202"/>
        <end position="323"/>
    </location>
</feature>
<dbReference type="GO" id="GO:0046294">
    <property type="term" value="P:formaldehyde catabolic process"/>
    <property type="evidence" value="ECO:0007669"/>
    <property type="project" value="TreeGrafter"/>
</dbReference>
<dbReference type="Pfam" id="PF00107">
    <property type="entry name" value="ADH_zinc_N"/>
    <property type="match status" value="1"/>
</dbReference>
<evidence type="ECO:0000256" key="5">
    <source>
        <dbReference type="RuleBase" id="RU361277"/>
    </source>
</evidence>
<dbReference type="SUPFAM" id="SSF51735">
    <property type="entry name" value="NAD(P)-binding Rossmann-fold domains"/>
    <property type="match status" value="1"/>
</dbReference>
<evidence type="ECO:0000313" key="8">
    <source>
        <dbReference type="EMBL" id="TDU26863.1"/>
    </source>
</evidence>
<dbReference type="InterPro" id="IPR036291">
    <property type="entry name" value="NAD(P)-bd_dom_sf"/>
</dbReference>
<reference evidence="8 9" key="1">
    <citation type="submission" date="2019-03" db="EMBL/GenBank/DDBJ databases">
        <title>Genomic Encyclopedia of Type Strains, Phase IV (KMG-IV): sequencing the most valuable type-strain genomes for metagenomic binning, comparative biology and taxonomic classification.</title>
        <authorList>
            <person name="Goeker M."/>
        </authorList>
    </citation>
    <scope>NUCLEOTIDE SEQUENCE [LARGE SCALE GENOMIC DNA]</scope>
    <source>
        <strain evidence="8 9">DSM 26377</strain>
    </source>
</reference>
<evidence type="ECO:0000256" key="1">
    <source>
        <dbReference type="ARBA" id="ARBA00022723"/>
    </source>
</evidence>
<keyword evidence="3" id="KW-0560">Oxidoreductase</keyword>
<comment type="caution">
    <text evidence="8">The sequence shown here is derived from an EMBL/GenBank/DDBJ whole genome shotgun (WGS) entry which is preliminary data.</text>
</comment>
<keyword evidence="4" id="KW-0520">NAD</keyword>
<name>A0A4R7NZS1_9GAMM</name>
<dbReference type="Pfam" id="PF08240">
    <property type="entry name" value="ADH_N"/>
    <property type="match status" value="1"/>
</dbReference>
<feature type="domain" description="Alcohol dehydrogenase-like N-terminal" evidence="7">
    <location>
        <begin position="33"/>
        <end position="158"/>
    </location>
</feature>
<dbReference type="InterPro" id="IPR011032">
    <property type="entry name" value="GroES-like_sf"/>
</dbReference>
<dbReference type="OrthoDB" id="9771084at2"/>
<sequence>MNAAASVKAKAALVRNVGGPFTVEEVDVAAPRDHEVRVKMVAVGMCHTDIVARDGFPVPLPIVLGHEGAGVVESVGAKVKKVKVGDHVVLSFNSCADCPTCNQSLPAYCYNFLANNFSGVRPADASTALSQNGSVVHANFFGQSSFGSYAVAHERNTVVVDKSLPLELLGPLGCGIQTGAGAVINSLGLKKGESLAVFGGGAVGLSALLGARAVDAGIVIVVEPNAERGKLALELGATHVINPKETADVLAKIKELAGGGVTHAVDTTGIPAVIAVAMETMLPNGMLGLIAVPPPDAMLPANMMSMLMRGVGVKCITEGDADPQTFIPQMLGYYKAGKFPFDRLIKKFPFDQINEAAHESEKGVAIKPVLVF</sequence>
<dbReference type="RefSeq" id="WP_133883022.1">
    <property type="nucleotide sequence ID" value="NZ_MWIN01000009.1"/>
</dbReference>
<evidence type="ECO:0000313" key="9">
    <source>
        <dbReference type="Proteomes" id="UP000295341"/>
    </source>
</evidence>
<dbReference type="PANTHER" id="PTHR43880">
    <property type="entry name" value="ALCOHOL DEHYDROGENASE"/>
    <property type="match status" value="1"/>
</dbReference>
<dbReference type="InterPro" id="IPR013149">
    <property type="entry name" value="ADH-like_C"/>
</dbReference>
<dbReference type="GO" id="GO:0008270">
    <property type="term" value="F:zinc ion binding"/>
    <property type="evidence" value="ECO:0007669"/>
    <property type="project" value="InterPro"/>
</dbReference>
<comment type="similarity">
    <text evidence="5">Belongs to the zinc-containing alcohol dehydrogenase family.</text>
</comment>
<dbReference type="GO" id="GO:0005829">
    <property type="term" value="C:cytosol"/>
    <property type="evidence" value="ECO:0007669"/>
    <property type="project" value="TreeGrafter"/>
</dbReference>
<dbReference type="AlphaFoldDB" id="A0A4R7NZS1"/>
<dbReference type="SUPFAM" id="SSF50129">
    <property type="entry name" value="GroES-like"/>
    <property type="match status" value="1"/>
</dbReference>
<dbReference type="Proteomes" id="UP000295341">
    <property type="component" value="Unassembled WGS sequence"/>
</dbReference>
<evidence type="ECO:0000256" key="4">
    <source>
        <dbReference type="ARBA" id="ARBA00023027"/>
    </source>
</evidence>
<evidence type="ECO:0000256" key="2">
    <source>
        <dbReference type="ARBA" id="ARBA00022833"/>
    </source>
</evidence>
<organism evidence="8 9">
    <name type="scientific">Panacagrimonas perspica</name>
    <dbReference type="NCBI Taxonomy" id="381431"/>
    <lineage>
        <taxon>Bacteria</taxon>
        <taxon>Pseudomonadati</taxon>
        <taxon>Pseudomonadota</taxon>
        <taxon>Gammaproteobacteria</taxon>
        <taxon>Nevskiales</taxon>
        <taxon>Nevskiaceae</taxon>
        <taxon>Panacagrimonas</taxon>
    </lineage>
</organism>
<evidence type="ECO:0000259" key="7">
    <source>
        <dbReference type="Pfam" id="PF08240"/>
    </source>
</evidence>